<keyword evidence="6 8" id="KW-1133">Transmembrane helix</keyword>
<keyword evidence="10" id="KW-1185">Reference proteome</keyword>
<keyword evidence="5 8" id="KW-0812">Transmembrane</keyword>
<keyword evidence="7 8" id="KW-0472">Membrane</keyword>
<evidence type="ECO:0000313" key="9">
    <source>
        <dbReference type="EMBL" id="BCS86910.1"/>
    </source>
</evidence>
<sequence>MFDFLHWNQVKNDAAPGTLVYAGAKREFTPFVLHYAYNKEQVVEARYEDVSQCLLKKDMINLLVVTGVHVPDMIKSMGTTLNLPLLTLEDVMNTGQRPKMSWADDDTSFIVMKHVDVKNENLESQQVSIFWRDGLVILFLEKESDLLTGLINRINKGKGRIRNSDSSYLLTAILDTLVDREMATLGQLSEIAQDLENQLGQRTTDDLLGKLYELKRETILLRNILVPVREIFKNLMHEDAEIPETVLPFLRDTAGHQDQIVEGVTALHDILKSMVDYQISLIGIRTNNVMQFLTVIATIFIPLTFIAGVYGMNFQYMPELAWRYGYFYALGAMGVVGLAMLIYFMRKKFL</sequence>
<keyword evidence="3 8" id="KW-0813">Transport</keyword>
<dbReference type="Gene3D" id="1.20.58.340">
    <property type="entry name" value="Magnesium transport protein CorA, transmembrane region"/>
    <property type="match status" value="2"/>
</dbReference>
<evidence type="ECO:0000256" key="8">
    <source>
        <dbReference type="RuleBase" id="RU362010"/>
    </source>
</evidence>
<evidence type="ECO:0000256" key="7">
    <source>
        <dbReference type="ARBA" id="ARBA00023136"/>
    </source>
</evidence>
<comment type="function">
    <text evidence="8">Mediates influx of magnesium ions.</text>
</comment>
<evidence type="ECO:0000256" key="2">
    <source>
        <dbReference type="ARBA" id="ARBA00009765"/>
    </source>
</evidence>
<organism evidence="9 10">
    <name type="scientific">Pseudodesulfovibrio sediminis</name>
    <dbReference type="NCBI Taxonomy" id="2810563"/>
    <lineage>
        <taxon>Bacteria</taxon>
        <taxon>Pseudomonadati</taxon>
        <taxon>Thermodesulfobacteriota</taxon>
        <taxon>Desulfovibrionia</taxon>
        <taxon>Desulfovibrionales</taxon>
        <taxon>Desulfovibrionaceae</taxon>
    </lineage>
</organism>
<comment type="similarity">
    <text evidence="2 8">Belongs to the CorA metal ion transporter (MIT) (TC 1.A.35) family.</text>
</comment>
<feature type="transmembrane region" description="Helical" evidence="8">
    <location>
        <begin position="292"/>
        <end position="312"/>
    </location>
</feature>
<dbReference type="RefSeq" id="WP_229592609.1">
    <property type="nucleotide sequence ID" value="NZ_AP024485.1"/>
</dbReference>
<dbReference type="InterPro" id="IPR002523">
    <property type="entry name" value="MgTranspt_CorA/ZnTranspt_ZntB"/>
</dbReference>
<comment type="subcellular location">
    <subcellularLocation>
        <location evidence="1">Cell membrane</location>
        <topology evidence="1">Multi-pass membrane protein</topology>
    </subcellularLocation>
    <subcellularLocation>
        <location evidence="8">Membrane</location>
        <topology evidence="8">Multi-pass membrane protein</topology>
    </subcellularLocation>
</comment>
<dbReference type="NCBIfam" id="TIGR00383">
    <property type="entry name" value="corA"/>
    <property type="match status" value="1"/>
</dbReference>
<protein>
    <recommendedName>
        <fullName evidence="8">Magnesium transport protein CorA</fullName>
    </recommendedName>
</protein>
<accession>A0ABN6ELI4</accession>
<keyword evidence="8" id="KW-0406">Ion transport</keyword>
<dbReference type="SUPFAM" id="SSF143865">
    <property type="entry name" value="CorA soluble domain-like"/>
    <property type="match status" value="1"/>
</dbReference>
<dbReference type="Gene3D" id="3.30.460.20">
    <property type="entry name" value="CorA soluble domain-like"/>
    <property type="match status" value="1"/>
</dbReference>
<reference evidence="9" key="1">
    <citation type="journal article" date="2022" name="Arch. Microbiol.">
        <title>Pseudodesulfovibrio sediminis sp. nov., a mesophilic and neutrophilic sulfate-reducing bacterium isolated from sediment of a brackish lake.</title>
        <authorList>
            <person name="Takahashi A."/>
            <person name="Kojima H."/>
            <person name="Watanabe M."/>
            <person name="Fukui M."/>
        </authorList>
    </citation>
    <scope>NUCLEOTIDE SEQUENCE</scope>
    <source>
        <strain evidence="9">SF6</strain>
    </source>
</reference>
<evidence type="ECO:0000256" key="3">
    <source>
        <dbReference type="ARBA" id="ARBA00022448"/>
    </source>
</evidence>
<proteinExistence type="inferred from homology"/>
<dbReference type="SUPFAM" id="SSF144083">
    <property type="entry name" value="Magnesium transport protein CorA, transmembrane region"/>
    <property type="match status" value="1"/>
</dbReference>
<evidence type="ECO:0000256" key="5">
    <source>
        <dbReference type="ARBA" id="ARBA00022692"/>
    </source>
</evidence>
<dbReference type="PANTHER" id="PTHR46494:SF1">
    <property type="entry name" value="CORA FAMILY METAL ION TRANSPORTER (EUROFUNG)"/>
    <property type="match status" value="1"/>
</dbReference>
<feature type="transmembrane region" description="Helical" evidence="8">
    <location>
        <begin position="324"/>
        <end position="344"/>
    </location>
</feature>
<dbReference type="Pfam" id="PF01544">
    <property type="entry name" value="CorA"/>
    <property type="match status" value="1"/>
</dbReference>
<dbReference type="Proteomes" id="UP001053296">
    <property type="component" value="Chromosome"/>
</dbReference>
<dbReference type="InterPro" id="IPR045863">
    <property type="entry name" value="CorA_TM1_TM2"/>
</dbReference>
<keyword evidence="8" id="KW-0460">Magnesium</keyword>
<gene>
    <name evidence="8 9" type="primary">corA</name>
    <name evidence="9" type="ORF">PSDVSF_01520</name>
</gene>
<dbReference type="EMBL" id="AP024485">
    <property type="protein sequence ID" value="BCS86910.1"/>
    <property type="molecule type" value="Genomic_DNA"/>
</dbReference>
<name>A0ABN6ELI4_9BACT</name>
<dbReference type="CDD" id="cd12828">
    <property type="entry name" value="TmCorA-like_1"/>
    <property type="match status" value="1"/>
</dbReference>
<evidence type="ECO:0000256" key="1">
    <source>
        <dbReference type="ARBA" id="ARBA00004651"/>
    </source>
</evidence>
<evidence type="ECO:0000256" key="4">
    <source>
        <dbReference type="ARBA" id="ARBA00022475"/>
    </source>
</evidence>
<evidence type="ECO:0000313" key="10">
    <source>
        <dbReference type="Proteomes" id="UP001053296"/>
    </source>
</evidence>
<keyword evidence="4 8" id="KW-1003">Cell membrane</keyword>
<dbReference type="PANTHER" id="PTHR46494">
    <property type="entry name" value="CORA FAMILY METAL ION TRANSPORTER (EUROFUNG)"/>
    <property type="match status" value="1"/>
</dbReference>
<dbReference type="InterPro" id="IPR004488">
    <property type="entry name" value="Mg/Co-transport_prot_CorA"/>
</dbReference>
<dbReference type="InterPro" id="IPR045861">
    <property type="entry name" value="CorA_cytoplasmic_dom"/>
</dbReference>
<evidence type="ECO:0000256" key="6">
    <source>
        <dbReference type="ARBA" id="ARBA00022989"/>
    </source>
</evidence>